<protein>
    <submittedName>
        <fullName evidence="1">Nuclear 1</fullName>
    </submittedName>
</protein>
<accession>A0A3M7PI34</accession>
<name>A0A3M7PI34_BRAPC</name>
<dbReference type="EMBL" id="REGN01010566">
    <property type="protein sequence ID" value="RMZ98776.1"/>
    <property type="molecule type" value="Genomic_DNA"/>
</dbReference>
<dbReference type="Proteomes" id="UP000276133">
    <property type="component" value="Unassembled WGS sequence"/>
</dbReference>
<reference evidence="1 2" key="1">
    <citation type="journal article" date="2018" name="Sci. Rep.">
        <title>Genomic signatures of local adaptation to the degree of environmental predictability in rotifers.</title>
        <authorList>
            <person name="Franch-Gras L."/>
            <person name="Hahn C."/>
            <person name="Garcia-Roger E.M."/>
            <person name="Carmona M.J."/>
            <person name="Serra M."/>
            <person name="Gomez A."/>
        </authorList>
    </citation>
    <scope>NUCLEOTIDE SEQUENCE [LARGE SCALE GENOMIC DNA]</scope>
    <source>
        <strain evidence="1">HYR1</strain>
    </source>
</reference>
<organism evidence="1 2">
    <name type="scientific">Brachionus plicatilis</name>
    <name type="common">Marine rotifer</name>
    <name type="synonym">Brachionus muelleri</name>
    <dbReference type="NCBI Taxonomy" id="10195"/>
    <lineage>
        <taxon>Eukaryota</taxon>
        <taxon>Metazoa</taxon>
        <taxon>Spiralia</taxon>
        <taxon>Gnathifera</taxon>
        <taxon>Rotifera</taxon>
        <taxon>Eurotatoria</taxon>
        <taxon>Monogononta</taxon>
        <taxon>Pseudotrocha</taxon>
        <taxon>Ploima</taxon>
        <taxon>Brachionidae</taxon>
        <taxon>Brachionus</taxon>
    </lineage>
</organism>
<evidence type="ECO:0000313" key="2">
    <source>
        <dbReference type="Proteomes" id="UP000276133"/>
    </source>
</evidence>
<dbReference type="AlphaFoldDB" id="A0A3M7PI34"/>
<comment type="caution">
    <text evidence="1">The sequence shown here is derived from an EMBL/GenBank/DDBJ whole genome shotgun (WGS) entry which is preliminary data.</text>
</comment>
<sequence>MSEVKADVLVLQPLVRQSSNKQVYNSDYLSQYDEYSLDNEKYFVGGQGGKQRTKKDIKQNFKHDPCGNVRLITSKLQKFEQNRRK</sequence>
<dbReference type="OrthoDB" id="10030453at2759"/>
<proteinExistence type="predicted"/>
<keyword evidence="2" id="KW-1185">Reference proteome</keyword>
<gene>
    <name evidence="1" type="ORF">BpHYR1_010431</name>
</gene>
<dbReference type="InterPro" id="IPR018792">
    <property type="entry name" value="NUPR1-like"/>
</dbReference>
<evidence type="ECO:0000313" key="1">
    <source>
        <dbReference type="EMBL" id="RMZ98776.1"/>
    </source>
</evidence>
<dbReference type="Pfam" id="PF10195">
    <property type="entry name" value="Phospho_p8"/>
    <property type="match status" value="1"/>
</dbReference>